<feature type="signal peptide" evidence="1">
    <location>
        <begin position="1"/>
        <end position="23"/>
    </location>
</feature>
<proteinExistence type="predicted"/>
<dbReference type="Proteomes" id="UP000647416">
    <property type="component" value="Unassembled WGS sequence"/>
</dbReference>
<sequence length="581" mass="64463">MKKAFKTAALFTAFALLSPCAYAQSVYLSDAVTGETKAEYTDWKTDNSAVYSEIGNSLYTAAAPKDVQYWDFEDESEIGETIADIRTTGVWTDGIEAGNSRYVASQVKTEDALNYNKAYREQREKEGKDVSASSYNPYGIVKDGAKNSEHCLEINNVSPLYWRRHITARVKLDKENFVVGKSYNVSFWAMDNQDQKGMWVDMIPYRMYSLYEGYNASLYDDLLPYNNDAPWVGGLAGCEAREDDFKLERYWQKFTKTFTVTEDTFNSDGFATLWIVVQKSKSATTQCAPCEKLYIDDVSIEPCSDIEENNFIFTCDVSADAQSTVNVKATVDGKRTLFETVSSADGNGKTSLTAEFALNSNDAFLLGDERGSADIKDNGRVKIEFSGADGAKIENARLIKKINPELLRDTQSAKLSSLIKIYAEENGSLKFNFNTFGGGVSEYTANVKKGENSVIADFDFAPGAENHLALNIFDANGNTANGREYYLDRLYTNGAPMPYSEENLIKKLGAGKYILEFKANGDFKTGDTAKISYMGQSASVELSEGDNVYMVDFDIANTNGKAEITNDKNLTLTDITLKKVS</sequence>
<keyword evidence="1" id="KW-0732">Signal</keyword>
<gene>
    <name evidence="2" type="ORF">H8706_03525</name>
</gene>
<name>A0A926FCH6_9FIRM</name>
<evidence type="ECO:0000256" key="1">
    <source>
        <dbReference type="SAM" id="SignalP"/>
    </source>
</evidence>
<evidence type="ECO:0000313" key="3">
    <source>
        <dbReference type="Proteomes" id="UP000647416"/>
    </source>
</evidence>
<dbReference type="AlphaFoldDB" id="A0A926FCH6"/>
<dbReference type="EMBL" id="JACRTE010000003">
    <property type="protein sequence ID" value="MBC8595939.1"/>
    <property type="molecule type" value="Genomic_DNA"/>
</dbReference>
<dbReference type="RefSeq" id="WP_262431518.1">
    <property type="nucleotide sequence ID" value="NZ_JACRTE010000003.1"/>
</dbReference>
<feature type="chain" id="PRO_5037128256" evidence="1">
    <location>
        <begin position="24"/>
        <end position="581"/>
    </location>
</feature>
<reference evidence="2" key="1">
    <citation type="submission" date="2020-08" db="EMBL/GenBank/DDBJ databases">
        <title>Genome public.</title>
        <authorList>
            <person name="Liu C."/>
            <person name="Sun Q."/>
        </authorList>
    </citation>
    <scope>NUCLEOTIDE SEQUENCE</scope>
    <source>
        <strain evidence="2">NSJ-50</strain>
    </source>
</reference>
<evidence type="ECO:0000313" key="2">
    <source>
        <dbReference type="EMBL" id="MBC8595939.1"/>
    </source>
</evidence>
<accession>A0A926FCH6</accession>
<protein>
    <submittedName>
        <fullName evidence="2">Uncharacterized protein</fullName>
    </submittedName>
</protein>
<comment type="caution">
    <text evidence="2">The sequence shown here is derived from an EMBL/GenBank/DDBJ whole genome shotgun (WGS) entry which is preliminary data.</text>
</comment>
<keyword evidence="3" id="KW-1185">Reference proteome</keyword>
<organism evidence="2 3">
    <name type="scientific">Qingrenia yutianensis</name>
    <dbReference type="NCBI Taxonomy" id="2763676"/>
    <lineage>
        <taxon>Bacteria</taxon>
        <taxon>Bacillati</taxon>
        <taxon>Bacillota</taxon>
        <taxon>Clostridia</taxon>
        <taxon>Eubacteriales</taxon>
        <taxon>Oscillospiraceae</taxon>
        <taxon>Qingrenia</taxon>
    </lineage>
</organism>
<dbReference type="Gene3D" id="2.60.120.260">
    <property type="entry name" value="Galactose-binding domain-like"/>
    <property type="match status" value="1"/>
</dbReference>